<dbReference type="SUPFAM" id="SSF52172">
    <property type="entry name" value="CheY-like"/>
    <property type="match status" value="1"/>
</dbReference>
<dbReference type="InterPro" id="IPR011006">
    <property type="entry name" value="CheY-like_superfamily"/>
</dbReference>
<dbReference type="PRINTS" id="PR00344">
    <property type="entry name" value="BCTRLSENSOR"/>
</dbReference>
<keyword evidence="8" id="KW-0902">Two-component regulatory system</keyword>
<dbReference type="EC" id="2.7.13.3" evidence="2"/>
<evidence type="ECO:0000259" key="10">
    <source>
        <dbReference type="PROSITE" id="PS50109"/>
    </source>
</evidence>
<evidence type="ECO:0000256" key="3">
    <source>
        <dbReference type="ARBA" id="ARBA00022553"/>
    </source>
</evidence>
<dbReference type="PROSITE" id="PS50109">
    <property type="entry name" value="HIS_KIN"/>
    <property type="match status" value="1"/>
</dbReference>
<dbReference type="Pfam" id="PF02518">
    <property type="entry name" value="HATPase_c"/>
    <property type="match status" value="1"/>
</dbReference>
<gene>
    <name evidence="13" type="ORF">HNR65_001438</name>
</gene>
<dbReference type="Pfam" id="PF00072">
    <property type="entry name" value="Response_reg"/>
    <property type="match status" value="1"/>
</dbReference>
<dbReference type="Gene3D" id="3.30.450.20">
    <property type="entry name" value="PAS domain"/>
    <property type="match status" value="1"/>
</dbReference>
<evidence type="ECO:0000256" key="7">
    <source>
        <dbReference type="ARBA" id="ARBA00022840"/>
    </source>
</evidence>
<dbReference type="InterPro" id="IPR036097">
    <property type="entry name" value="HisK_dim/P_sf"/>
</dbReference>
<keyword evidence="4" id="KW-0808">Transferase</keyword>
<dbReference type="InterPro" id="IPR001789">
    <property type="entry name" value="Sig_transdc_resp-reg_receiver"/>
</dbReference>
<feature type="domain" description="PAS" evidence="12">
    <location>
        <begin position="181"/>
        <end position="252"/>
    </location>
</feature>
<accession>A0A7W0C8K1</accession>
<protein>
    <recommendedName>
        <fullName evidence="2">histidine kinase</fullName>
        <ecNumber evidence="2">2.7.13.3</ecNumber>
    </recommendedName>
</protein>
<dbReference type="InterPro" id="IPR035965">
    <property type="entry name" value="PAS-like_dom_sf"/>
</dbReference>
<keyword evidence="3 9" id="KW-0597">Phosphoprotein</keyword>
<dbReference type="PANTHER" id="PTHR43065">
    <property type="entry name" value="SENSOR HISTIDINE KINASE"/>
    <property type="match status" value="1"/>
</dbReference>
<dbReference type="NCBIfam" id="TIGR00229">
    <property type="entry name" value="sensory_box"/>
    <property type="match status" value="1"/>
</dbReference>
<evidence type="ECO:0000256" key="9">
    <source>
        <dbReference type="PROSITE-ProRule" id="PRU00169"/>
    </source>
</evidence>
<dbReference type="SMART" id="SM00091">
    <property type="entry name" value="PAS"/>
    <property type="match status" value="1"/>
</dbReference>
<sequence length="689" mass="76208">MKNTAAKTLWTMPSPDPEILGRIILIQSTLHLMGKGAEMARFLCRGFSRVPGMEISGIFIDGRLHWENGLPGPEQQHCRRLFEQLTGGAGQGAGRKTLLNGFKNSHGVQCLPIETALAVYGIFFCAPADEEMFFSYVPYIENTMNLAALVLENHSQQQMLWQHKSDLEKKVKERTQALARSEQRFRDLFNSISDLVYTQDLEGRLISANPALNRLFGYRAEELLGRPISDFMLPEHRERFKSEYLKAIFEKGSYEGITPYLAKDGSTIYIEYRSELVRPENDTPFISGIGRDVTGRVLARREKRRLEGQIRQAQKMESIGTLSGGVAHDFNNVLSIIIGNAELAAAELAENHQARRYVNEIQTAGVRAKDVVRQLLTFSRKTREEKQAVDLCMLVGEALKLLRPVIAANIEIRTRLPEQPAVVLADPTQIHQVLINLCGNAADAMARSGGVLTVGLAAAQLNDENAALDPDMEAGRFFQLAVKDTGHGIAAKSLERIFDPYFTTKDVDKGTGLGLSVVHGIVKSHGGSIRVRSQPGQGCEFEILLPAAEKNADAVSVQAGDVPRGQGRILLIDDEPMIVSLNQQRLEKLGYRVSGHTNPKAALEMFSSHPYRFELVITDMTMPGITGDRLAEKILEIRPEMKIILCTGYNSQISDQTAASLGIARYLEKPVQMQQLAEAVCDVLSVSGN</sequence>
<evidence type="ECO:0000256" key="5">
    <source>
        <dbReference type="ARBA" id="ARBA00022741"/>
    </source>
</evidence>
<name>A0A7W0C8K1_9BACT</name>
<evidence type="ECO:0000256" key="4">
    <source>
        <dbReference type="ARBA" id="ARBA00022679"/>
    </source>
</evidence>
<evidence type="ECO:0000313" key="13">
    <source>
        <dbReference type="EMBL" id="MBA2881112.1"/>
    </source>
</evidence>
<dbReference type="GO" id="GO:0005524">
    <property type="term" value="F:ATP binding"/>
    <property type="evidence" value="ECO:0007669"/>
    <property type="project" value="UniProtKB-KW"/>
</dbReference>
<dbReference type="AlphaFoldDB" id="A0A7W0C8K1"/>
<feature type="domain" description="Histidine kinase" evidence="10">
    <location>
        <begin position="325"/>
        <end position="549"/>
    </location>
</feature>
<dbReference type="InterPro" id="IPR000014">
    <property type="entry name" value="PAS"/>
</dbReference>
<dbReference type="PANTHER" id="PTHR43065:SF46">
    <property type="entry name" value="C4-DICARBOXYLATE TRANSPORT SENSOR PROTEIN DCTB"/>
    <property type="match status" value="1"/>
</dbReference>
<dbReference type="Proteomes" id="UP000525298">
    <property type="component" value="Unassembled WGS sequence"/>
</dbReference>
<evidence type="ECO:0000256" key="2">
    <source>
        <dbReference type="ARBA" id="ARBA00012438"/>
    </source>
</evidence>
<feature type="domain" description="Response regulatory" evidence="11">
    <location>
        <begin position="568"/>
        <end position="684"/>
    </location>
</feature>
<dbReference type="Gene3D" id="1.10.287.130">
    <property type="match status" value="1"/>
</dbReference>
<dbReference type="EMBL" id="JACDUS010000003">
    <property type="protein sequence ID" value="MBA2881112.1"/>
    <property type="molecule type" value="Genomic_DNA"/>
</dbReference>
<dbReference type="PROSITE" id="PS50112">
    <property type="entry name" value="PAS"/>
    <property type="match status" value="1"/>
</dbReference>
<keyword evidence="7" id="KW-0067">ATP-binding</keyword>
<evidence type="ECO:0000259" key="12">
    <source>
        <dbReference type="PROSITE" id="PS50112"/>
    </source>
</evidence>
<dbReference type="SMART" id="SM00388">
    <property type="entry name" value="HisKA"/>
    <property type="match status" value="1"/>
</dbReference>
<dbReference type="Pfam" id="PF00512">
    <property type="entry name" value="HisKA"/>
    <property type="match status" value="1"/>
</dbReference>
<feature type="modified residue" description="4-aspartylphosphate" evidence="9">
    <location>
        <position position="619"/>
    </location>
</feature>
<keyword evidence="5" id="KW-0547">Nucleotide-binding</keyword>
<dbReference type="PROSITE" id="PS50110">
    <property type="entry name" value="RESPONSE_REGULATORY"/>
    <property type="match status" value="1"/>
</dbReference>
<dbReference type="Gene3D" id="3.30.565.10">
    <property type="entry name" value="Histidine kinase-like ATPase, C-terminal domain"/>
    <property type="match status" value="1"/>
</dbReference>
<organism evidence="13 14">
    <name type="scientific">Desulfosalsimonas propionicica</name>
    <dbReference type="NCBI Taxonomy" id="332175"/>
    <lineage>
        <taxon>Bacteria</taxon>
        <taxon>Pseudomonadati</taxon>
        <taxon>Thermodesulfobacteriota</taxon>
        <taxon>Desulfobacteria</taxon>
        <taxon>Desulfobacterales</taxon>
        <taxon>Desulfosalsimonadaceae</taxon>
        <taxon>Desulfosalsimonas</taxon>
    </lineage>
</organism>
<keyword evidence="6" id="KW-0418">Kinase</keyword>
<dbReference type="Pfam" id="PF13426">
    <property type="entry name" value="PAS_9"/>
    <property type="match status" value="1"/>
</dbReference>
<evidence type="ECO:0000256" key="8">
    <source>
        <dbReference type="ARBA" id="ARBA00023012"/>
    </source>
</evidence>
<evidence type="ECO:0000313" key="14">
    <source>
        <dbReference type="Proteomes" id="UP000525298"/>
    </source>
</evidence>
<dbReference type="GO" id="GO:0000155">
    <property type="term" value="F:phosphorelay sensor kinase activity"/>
    <property type="evidence" value="ECO:0007669"/>
    <property type="project" value="InterPro"/>
</dbReference>
<dbReference type="InterPro" id="IPR003661">
    <property type="entry name" value="HisK_dim/P_dom"/>
</dbReference>
<comment type="caution">
    <text evidence="13">The sequence shown here is derived from an EMBL/GenBank/DDBJ whole genome shotgun (WGS) entry which is preliminary data.</text>
</comment>
<dbReference type="InterPro" id="IPR005467">
    <property type="entry name" value="His_kinase_dom"/>
</dbReference>
<dbReference type="Gene3D" id="3.40.50.2300">
    <property type="match status" value="1"/>
</dbReference>
<dbReference type="CDD" id="cd00082">
    <property type="entry name" value="HisKA"/>
    <property type="match status" value="1"/>
</dbReference>
<dbReference type="InterPro" id="IPR036890">
    <property type="entry name" value="HATPase_C_sf"/>
</dbReference>
<reference evidence="13 14" key="1">
    <citation type="submission" date="2020-07" db="EMBL/GenBank/DDBJ databases">
        <title>Genomic Encyclopedia of Type Strains, Phase IV (KMG-IV): sequencing the most valuable type-strain genomes for metagenomic binning, comparative biology and taxonomic classification.</title>
        <authorList>
            <person name="Goeker M."/>
        </authorList>
    </citation>
    <scope>NUCLEOTIDE SEQUENCE [LARGE SCALE GENOMIC DNA]</scope>
    <source>
        <strain evidence="13 14">DSM 17721</strain>
    </source>
</reference>
<dbReference type="RefSeq" id="WP_181550766.1">
    <property type="nucleotide sequence ID" value="NZ_JACDUS010000003.1"/>
</dbReference>
<dbReference type="CDD" id="cd00130">
    <property type="entry name" value="PAS"/>
    <property type="match status" value="1"/>
</dbReference>
<dbReference type="SUPFAM" id="SSF55874">
    <property type="entry name" value="ATPase domain of HSP90 chaperone/DNA topoisomerase II/histidine kinase"/>
    <property type="match status" value="1"/>
</dbReference>
<dbReference type="SUPFAM" id="SSF47384">
    <property type="entry name" value="Homodimeric domain of signal transducing histidine kinase"/>
    <property type="match status" value="1"/>
</dbReference>
<dbReference type="SUPFAM" id="SSF55785">
    <property type="entry name" value="PYP-like sensor domain (PAS domain)"/>
    <property type="match status" value="1"/>
</dbReference>
<evidence type="ECO:0000256" key="1">
    <source>
        <dbReference type="ARBA" id="ARBA00000085"/>
    </source>
</evidence>
<evidence type="ECO:0000256" key="6">
    <source>
        <dbReference type="ARBA" id="ARBA00022777"/>
    </source>
</evidence>
<keyword evidence="14" id="KW-1185">Reference proteome</keyword>
<comment type="catalytic activity">
    <reaction evidence="1">
        <text>ATP + protein L-histidine = ADP + protein N-phospho-L-histidine.</text>
        <dbReference type="EC" id="2.7.13.3"/>
    </reaction>
</comment>
<proteinExistence type="predicted"/>
<dbReference type="InterPro" id="IPR003594">
    <property type="entry name" value="HATPase_dom"/>
</dbReference>
<dbReference type="SMART" id="SM00448">
    <property type="entry name" value="REC"/>
    <property type="match status" value="1"/>
</dbReference>
<dbReference type="SMART" id="SM00387">
    <property type="entry name" value="HATPase_c"/>
    <property type="match status" value="1"/>
</dbReference>
<dbReference type="InterPro" id="IPR004358">
    <property type="entry name" value="Sig_transdc_His_kin-like_C"/>
</dbReference>
<evidence type="ECO:0000259" key="11">
    <source>
        <dbReference type="PROSITE" id="PS50110"/>
    </source>
</evidence>